<accession>A0A9W9TMF4</accession>
<name>A0A9W9TMF4_9EURO</name>
<sequence length="192" mass="20996">MIAKYLDEVLDRRFTDLCDIQYHAFALSEETVPLAQGCNALQALPKGVRAVLLRGAGFKSHRSCFGRKPGVVANVPRPYSPEALHRVYNRVREGEILTSRAGHASAWPGGEDASGLAGLAARIFHGCRLAYDLFELNPINWLDVLLREGHIISSHRPLTGGTRQIINPTMLACSPAVVLVIISRGGLTDCWL</sequence>
<dbReference type="OrthoDB" id="298012at2759"/>
<protein>
    <submittedName>
        <fullName evidence="1">Uncharacterized protein</fullName>
    </submittedName>
</protein>
<dbReference type="EMBL" id="JAPQKS010000005">
    <property type="protein sequence ID" value="KAJ5226505.1"/>
    <property type="molecule type" value="Genomic_DNA"/>
</dbReference>
<proteinExistence type="predicted"/>
<reference evidence="1" key="2">
    <citation type="journal article" date="2023" name="IMA Fungus">
        <title>Comparative genomic study of the Penicillium genus elucidates a diverse pangenome and 15 lateral gene transfer events.</title>
        <authorList>
            <person name="Petersen C."/>
            <person name="Sorensen T."/>
            <person name="Nielsen M.R."/>
            <person name="Sondergaard T.E."/>
            <person name="Sorensen J.L."/>
            <person name="Fitzpatrick D.A."/>
            <person name="Frisvad J.C."/>
            <person name="Nielsen K.L."/>
        </authorList>
    </citation>
    <scope>NUCLEOTIDE SEQUENCE</scope>
    <source>
        <strain evidence="1">IBT 19713</strain>
    </source>
</reference>
<evidence type="ECO:0000313" key="2">
    <source>
        <dbReference type="Proteomes" id="UP001150941"/>
    </source>
</evidence>
<comment type="caution">
    <text evidence="1">The sequence shown here is derived from an EMBL/GenBank/DDBJ whole genome shotgun (WGS) entry which is preliminary data.</text>
</comment>
<organism evidence="1 2">
    <name type="scientific">Penicillium chermesinum</name>
    <dbReference type="NCBI Taxonomy" id="63820"/>
    <lineage>
        <taxon>Eukaryota</taxon>
        <taxon>Fungi</taxon>
        <taxon>Dikarya</taxon>
        <taxon>Ascomycota</taxon>
        <taxon>Pezizomycotina</taxon>
        <taxon>Eurotiomycetes</taxon>
        <taxon>Eurotiomycetidae</taxon>
        <taxon>Eurotiales</taxon>
        <taxon>Aspergillaceae</taxon>
        <taxon>Penicillium</taxon>
    </lineage>
</organism>
<keyword evidence="2" id="KW-1185">Reference proteome</keyword>
<reference evidence="1" key="1">
    <citation type="submission" date="2022-11" db="EMBL/GenBank/DDBJ databases">
        <authorList>
            <person name="Petersen C."/>
        </authorList>
    </citation>
    <scope>NUCLEOTIDE SEQUENCE</scope>
    <source>
        <strain evidence="1">IBT 19713</strain>
    </source>
</reference>
<dbReference type="AlphaFoldDB" id="A0A9W9TMF4"/>
<gene>
    <name evidence="1" type="ORF">N7468_007730</name>
</gene>
<evidence type="ECO:0000313" key="1">
    <source>
        <dbReference type="EMBL" id="KAJ5226505.1"/>
    </source>
</evidence>
<dbReference type="GeneID" id="83204329"/>
<dbReference type="RefSeq" id="XP_058329916.1">
    <property type="nucleotide sequence ID" value="XM_058477026.1"/>
</dbReference>
<dbReference type="Proteomes" id="UP001150941">
    <property type="component" value="Unassembled WGS sequence"/>
</dbReference>